<feature type="domain" description="Pilus assembly protein C-terminal" evidence="3">
    <location>
        <begin position="775"/>
        <end position="865"/>
    </location>
</feature>
<organism evidence="6 7">
    <name type="scientific">Serratia marcescens</name>
    <dbReference type="NCBI Taxonomy" id="615"/>
    <lineage>
        <taxon>Bacteria</taxon>
        <taxon>Pseudomonadati</taxon>
        <taxon>Pseudomonadota</taxon>
        <taxon>Gammaproteobacteria</taxon>
        <taxon>Enterobacterales</taxon>
        <taxon>Yersiniaceae</taxon>
        <taxon>Serratia</taxon>
    </lineage>
</organism>
<feature type="region of interest" description="Disordered" evidence="2">
    <location>
        <begin position="887"/>
        <end position="912"/>
    </location>
</feature>
<protein>
    <submittedName>
        <fullName evidence="6">Fimbrial protein</fullName>
    </submittedName>
</protein>
<evidence type="ECO:0000259" key="5">
    <source>
        <dbReference type="Pfam" id="PF17271"/>
    </source>
</evidence>
<reference evidence="7" key="1">
    <citation type="submission" date="2017-12" db="EMBL/GenBank/DDBJ databases">
        <title>FDA dAtabase for Regulatory Grade micrObial Sequences (FDA-ARGOS): Supporting development and validation of Infectious Disease Dx tests.</title>
        <authorList>
            <person name="Campos J."/>
            <person name="Goldberg B."/>
            <person name="Tallon L."/>
            <person name="Sadzewicz L."/>
            <person name="Sengamalay N."/>
            <person name="Ott S."/>
            <person name="Godinez A."/>
            <person name="Nagaraj S."/>
            <person name="Vavikolanu K."/>
            <person name="Vyas G."/>
            <person name="Nadendla S."/>
            <person name="Aluvathingal J."/>
            <person name="Geyer C."/>
            <person name="Nandy P."/>
            <person name="Hobson J."/>
            <person name="Sichtig H."/>
        </authorList>
    </citation>
    <scope>NUCLEOTIDE SEQUENCE [LARGE SCALE GENOMIC DNA]</scope>
    <source>
        <strain evidence="7">FDAARGOS_79</strain>
    </source>
</reference>
<evidence type="ECO:0000256" key="1">
    <source>
        <dbReference type="ARBA" id="ARBA00022729"/>
    </source>
</evidence>
<dbReference type="InterPro" id="IPR035224">
    <property type="entry name" value="Usher_TcfC"/>
</dbReference>
<dbReference type="Pfam" id="PF15976">
    <property type="entry name" value="CooC_C"/>
    <property type="match status" value="1"/>
</dbReference>
<dbReference type="Pfam" id="PF16967">
    <property type="entry name" value="TcfC"/>
    <property type="match status" value="1"/>
</dbReference>
<evidence type="ECO:0000259" key="4">
    <source>
        <dbReference type="Pfam" id="PF16967"/>
    </source>
</evidence>
<feature type="domain" description="TcfC Usher-like barrel" evidence="5">
    <location>
        <begin position="354"/>
        <end position="755"/>
    </location>
</feature>
<keyword evidence="1" id="KW-0732">Signal</keyword>
<feature type="compositionally biased region" description="Polar residues" evidence="2">
    <location>
        <begin position="890"/>
        <end position="912"/>
    </location>
</feature>
<comment type="caution">
    <text evidence="6">The sequence shown here is derived from an EMBL/GenBank/DDBJ whole genome shotgun (WGS) entry which is preliminary data.</text>
</comment>
<evidence type="ECO:0000259" key="3">
    <source>
        <dbReference type="Pfam" id="PF15976"/>
    </source>
</evidence>
<name>A0AAP8PFN2_SERMA</name>
<dbReference type="InterPro" id="IPR032636">
    <property type="entry name" value="Pilus_assem_E-set-like_dom"/>
</dbReference>
<dbReference type="InterPro" id="IPR031917">
    <property type="entry name" value="Pilus_assem_C"/>
</dbReference>
<dbReference type="Proteomes" id="UP000030378">
    <property type="component" value="Unassembled WGS sequence"/>
</dbReference>
<gene>
    <name evidence="6" type="ORF">MC70_024280</name>
</gene>
<dbReference type="AlphaFoldDB" id="A0AAP8PFN2"/>
<feature type="domain" description="Pilus assembly protein E-set like" evidence="4">
    <location>
        <begin position="279"/>
        <end position="344"/>
    </location>
</feature>
<accession>A0AAP8PFN2</accession>
<evidence type="ECO:0000256" key="2">
    <source>
        <dbReference type="SAM" id="MobiDB-lite"/>
    </source>
</evidence>
<evidence type="ECO:0000313" key="6">
    <source>
        <dbReference type="EMBL" id="PNO62539.1"/>
    </source>
</evidence>
<dbReference type="Pfam" id="PF17271">
    <property type="entry name" value="Usher_TcfC"/>
    <property type="match status" value="1"/>
</dbReference>
<proteinExistence type="predicted"/>
<evidence type="ECO:0000313" key="7">
    <source>
        <dbReference type="Proteomes" id="UP000030378"/>
    </source>
</evidence>
<sequence length="912" mass="100571">MSLPRNILLFAALLPASIQQPCAEMAIPEGFEELAKNQRLWIEVTLYGDSLGLFETDMNLESVRFIQPESLLDAIKSRFNDDPRLLSAISAVLAAPMPRNGNLACSSNGEALGCGYIETDSAAVIYDENNARISLFLDKHYMPKPSEDKQWFQPTREAENALVHQQNINFVADHDYQSVNVQGNGALAVTQDGYVNVDWNWLGQRSREQHMQDVTVNNAWFRQDLWRQYYVQLGEMDTRDLFSNAGGNITLSQLPIGKIRGMRAGSTRAWINPAQQSQGTPVAVFLSHDARIDARRGNQLLGSFYLNAGAQTLDTRAFPAGSYTVTLAIYENNRLLRTEDVPFTRTGVTPFDRVEWFLQAGETDNDSPEDSRSPVAQAGVRLPITDNLALTSGATVTRQHRFAENALDWSHGFNTGPVDGVLSTRFSYLYGSEGERGNIQQVSYNDGFSLSFYRNALAAENCDNRNSGFYGVSGCYRSLSLMFSVPVGSWYASLGYSDNRNEGRYVSRRDLPADDSRRDNGLPWEQISMTRSHSRSWQWGFSNSFSTNGLNINSSLNLFMRSDNNRDAKDKGGYLSVSLSLAHPRQGESSGYTSLGATWQQQQHQAGTLNYNVAHNWYADARGENEYGVSASGINGDSLNTSVYTRQGGQYGNGSLTLSDSWERQSRHHTLSSSGNYSSTFALSRSGVWFGRWGDGRPASAIGVDVSAPDDRQSSRIAVTLDSGGSAEVAANRRALFAVPGYQQTTLSVNESLEVSHGAGSEITQGSGSRTVFMVPGKMLRREVRTVASYTWLGQLLDERHLPLSGSVPLNVIGWSDLGDGGFSAQSEAPIEALYLVRNQQFYQCALQVKSTRDVVRYVGTVACRELTFSALPDSVQRRAQLMMAGRAQPSGQTAMNNQETTATGSSRETFN</sequence>
<dbReference type="EMBL" id="JTBC02000014">
    <property type="protein sequence ID" value="PNO62539.1"/>
    <property type="molecule type" value="Genomic_DNA"/>
</dbReference>